<accession>A0AAD8EBE7</accession>
<dbReference type="Pfam" id="PF00450">
    <property type="entry name" value="Peptidase_S10"/>
    <property type="match status" value="1"/>
</dbReference>
<feature type="non-terminal residue" evidence="7">
    <location>
        <position position="227"/>
    </location>
</feature>
<keyword evidence="6" id="KW-0325">Glycoprotein</keyword>
<evidence type="ECO:0000256" key="6">
    <source>
        <dbReference type="ARBA" id="ARBA00023180"/>
    </source>
</evidence>
<keyword evidence="5" id="KW-0378">Hydrolase</keyword>
<dbReference type="GO" id="GO:0006508">
    <property type="term" value="P:proteolysis"/>
    <property type="evidence" value="ECO:0007669"/>
    <property type="project" value="UniProtKB-KW"/>
</dbReference>
<dbReference type="Proteomes" id="UP001233999">
    <property type="component" value="Unassembled WGS sequence"/>
</dbReference>
<dbReference type="EMBL" id="JASPKZ010007434">
    <property type="protein sequence ID" value="KAJ9584275.1"/>
    <property type="molecule type" value="Genomic_DNA"/>
</dbReference>
<protein>
    <recommendedName>
        <fullName evidence="9">Serine carboxypeptidase</fullName>
    </recommendedName>
</protein>
<dbReference type="Gene3D" id="3.40.50.1820">
    <property type="entry name" value="alpha/beta hydrolase"/>
    <property type="match status" value="1"/>
</dbReference>
<dbReference type="AlphaFoldDB" id="A0AAD8EBE7"/>
<organism evidence="7 8">
    <name type="scientific">Diploptera punctata</name>
    <name type="common">Pacific beetle cockroach</name>
    <dbReference type="NCBI Taxonomy" id="6984"/>
    <lineage>
        <taxon>Eukaryota</taxon>
        <taxon>Metazoa</taxon>
        <taxon>Ecdysozoa</taxon>
        <taxon>Arthropoda</taxon>
        <taxon>Hexapoda</taxon>
        <taxon>Insecta</taxon>
        <taxon>Pterygota</taxon>
        <taxon>Neoptera</taxon>
        <taxon>Polyneoptera</taxon>
        <taxon>Dictyoptera</taxon>
        <taxon>Blattodea</taxon>
        <taxon>Blaberoidea</taxon>
        <taxon>Blaberidae</taxon>
        <taxon>Diplopterinae</taxon>
        <taxon>Diploptera</taxon>
    </lineage>
</organism>
<comment type="similarity">
    <text evidence="1">Belongs to the peptidase S10 family.</text>
</comment>
<dbReference type="InterPro" id="IPR029058">
    <property type="entry name" value="AB_hydrolase_fold"/>
</dbReference>
<dbReference type="GO" id="GO:0004185">
    <property type="term" value="F:serine-type carboxypeptidase activity"/>
    <property type="evidence" value="ECO:0007669"/>
    <property type="project" value="InterPro"/>
</dbReference>
<evidence type="ECO:0000256" key="3">
    <source>
        <dbReference type="ARBA" id="ARBA00022670"/>
    </source>
</evidence>
<keyword evidence="3" id="KW-0645">Protease</keyword>
<evidence type="ECO:0000256" key="4">
    <source>
        <dbReference type="ARBA" id="ARBA00022729"/>
    </source>
</evidence>
<evidence type="ECO:0008006" key="9">
    <source>
        <dbReference type="Google" id="ProtNLM"/>
    </source>
</evidence>
<comment type="caution">
    <text evidence="7">The sequence shown here is derived from an EMBL/GenBank/DDBJ whole genome shotgun (WGS) entry which is preliminary data.</text>
</comment>
<proteinExistence type="inferred from homology"/>
<keyword evidence="2" id="KW-0121">Carboxypeptidase</keyword>
<dbReference type="SUPFAM" id="SSF53474">
    <property type="entry name" value="alpha/beta-Hydrolases"/>
    <property type="match status" value="1"/>
</dbReference>
<gene>
    <name evidence="7" type="ORF">L9F63_021397</name>
</gene>
<name>A0AAD8EBE7_DIPPU</name>
<reference evidence="7" key="1">
    <citation type="journal article" date="2023" name="IScience">
        <title>Live-bearing cockroach genome reveals convergent evolutionary mechanisms linked to viviparity in insects and beyond.</title>
        <authorList>
            <person name="Fouks B."/>
            <person name="Harrison M.C."/>
            <person name="Mikhailova A.A."/>
            <person name="Marchal E."/>
            <person name="English S."/>
            <person name="Carruthers M."/>
            <person name="Jennings E.C."/>
            <person name="Chiamaka E.L."/>
            <person name="Frigard R.A."/>
            <person name="Pippel M."/>
            <person name="Attardo G.M."/>
            <person name="Benoit J.B."/>
            <person name="Bornberg-Bauer E."/>
            <person name="Tobe S.S."/>
        </authorList>
    </citation>
    <scope>NUCLEOTIDE SEQUENCE</scope>
    <source>
        <strain evidence="7">Stay&amp;Tobe</strain>
    </source>
</reference>
<dbReference type="InterPro" id="IPR001563">
    <property type="entry name" value="Peptidase_S10"/>
</dbReference>
<evidence type="ECO:0000313" key="7">
    <source>
        <dbReference type="EMBL" id="KAJ9584275.1"/>
    </source>
</evidence>
<sequence>YLEEWTVYRKFSLVQRYRYYQIPVRGDPGDPLFLTPYIEAGKIKEAQQLSKVGPLKGAANIKSYSGYLTVDKTYNSNLFFWYFPIEREYADAPVVLWLQGGPGATSLYGLFTENGPFSINKKFYLVPREYSWTKTHHVIYIDNPVGTEKSAIVAHACSKKHRIETKAKLLKQLDKTKELKIWKKIYIHKNRKKIMNFEFIREKNLIWKFISQPREREQKSIYRITNC</sequence>
<evidence type="ECO:0000313" key="8">
    <source>
        <dbReference type="Proteomes" id="UP001233999"/>
    </source>
</evidence>
<dbReference type="PANTHER" id="PTHR11802:SF472">
    <property type="entry name" value="SERINE CARBOXYPEPTIDASE CPVL-RELATED"/>
    <property type="match status" value="1"/>
</dbReference>
<evidence type="ECO:0000256" key="5">
    <source>
        <dbReference type="ARBA" id="ARBA00022801"/>
    </source>
</evidence>
<reference evidence="7" key="2">
    <citation type="submission" date="2023-05" db="EMBL/GenBank/DDBJ databases">
        <authorList>
            <person name="Fouks B."/>
        </authorList>
    </citation>
    <scope>NUCLEOTIDE SEQUENCE</scope>
    <source>
        <strain evidence="7">Stay&amp;Tobe</strain>
        <tissue evidence="7">Testes</tissue>
    </source>
</reference>
<evidence type="ECO:0000256" key="2">
    <source>
        <dbReference type="ARBA" id="ARBA00022645"/>
    </source>
</evidence>
<keyword evidence="4" id="KW-0732">Signal</keyword>
<evidence type="ECO:0000256" key="1">
    <source>
        <dbReference type="ARBA" id="ARBA00009431"/>
    </source>
</evidence>
<dbReference type="PANTHER" id="PTHR11802">
    <property type="entry name" value="SERINE PROTEASE FAMILY S10 SERINE CARBOXYPEPTIDASE"/>
    <property type="match status" value="1"/>
</dbReference>
<keyword evidence="8" id="KW-1185">Reference proteome</keyword>